<dbReference type="Pfam" id="PF01912">
    <property type="entry name" value="eIF-6"/>
    <property type="match status" value="1"/>
</dbReference>
<dbReference type="VEuPathDB" id="AmoebaDB:NfTy_063510"/>
<sequence>MATRTQFQNSSDIGVFSVLTNGYALVAQGTSANFYTSFETELIDHIPVNYATIAGCRIIGTLCAGNKKGLIVPSTTTDQELLHLRNCLPDTVKVTRVEERLSALGNCIACNDHVALIHKDMDKNTEEIIQDTLGVETFRTTINGNPLVGSYCVFSNQGGIVHPKTSVKEQDKLSQLLQVPIMAGTVNRGSESIGAGLVVNDWAAFCGLNTTSTEISVIERIFNLRDSKPEAVVTDLKDSLIDSL</sequence>
<dbReference type="GO" id="GO:0005737">
    <property type="term" value="C:cytoplasm"/>
    <property type="evidence" value="ECO:0007669"/>
    <property type="project" value="UniProtKB-SubCell"/>
</dbReference>
<dbReference type="CDD" id="cd00527">
    <property type="entry name" value="IF6"/>
    <property type="match status" value="1"/>
</dbReference>
<dbReference type="EMBL" id="VFQX01000035">
    <property type="protein sequence ID" value="KAF0977247.1"/>
    <property type="molecule type" value="Genomic_DNA"/>
</dbReference>
<proteinExistence type="inferred from homology"/>
<dbReference type="SUPFAM" id="SSF55909">
    <property type="entry name" value="Pentein"/>
    <property type="match status" value="1"/>
</dbReference>
<organism evidence="6 7">
    <name type="scientific">Naegleria fowleri</name>
    <name type="common">Brain eating amoeba</name>
    <dbReference type="NCBI Taxonomy" id="5763"/>
    <lineage>
        <taxon>Eukaryota</taxon>
        <taxon>Discoba</taxon>
        <taxon>Heterolobosea</taxon>
        <taxon>Tetramitia</taxon>
        <taxon>Eutetramitia</taxon>
        <taxon>Vahlkampfiidae</taxon>
        <taxon>Naegleria</taxon>
    </lineage>
</organism>
<dbReference type="VEuPathDB" id="AmoebaDB:FDP41_003900"/>
<dbReference type="GO" id="GO:0043023">
    <property type="term" value="F:ribosomal large subunit binding"/>
    <property type="evidence" value="ECO:0007669"/>
    <property type="project" value="UniProtKB-UniRule"/>
</dbReference>
<dbReference type="PANTHER" id="PTHR10784">
    <property type="entry name" value="TRANSLATION INITIATION FACTOR 6"/>
    <property type="match status" value="1"/>
</dbReference>
<evidence type="ECO:0000256" key="5">
    <source>
        <dbReference type="HAMAP-Rule" id="MF_03132"/>
    </source>
</evidence>
<comment type="subcellular location">
    <subcellularLocation>
        <location evidence="5">Cytoplasm</location>
    </subcellularLocation>
    <subcellularLocation>
        <location evidence="5">Nucleus</location>
        <location evidence="5">Nucleolus</location>
    </subcellularLocation>
    <text evidence="5">Shuttles between cytoplasm and nucleus/nucleolus.</text>
</comment>
<comment type="subunit">
    <text evidence="5">Monomer. Associates with the 60S ribosomal subunit.</text>
</comment>
<dbReference type="GO" id="GO:0042273">
    <property type="term" value="P:ribosomal large subunit biogenesis"/>
    <property type="evidence" value="ECO:0007669"/>
    <property type="project" value="UniProtKB-UniRule"/>
</dbReference>
<dbReference type="SMART" id="SM00654">
    <property type="entry name" value="eIF6"/>
    <property type="match status" value="1"/>
</dbReference>
<dbReference type="PIRSF" id="PIRSF006413">
    <property type="entry name" value="IF-6"/>
    <property type="match status" value="1"/>
</dbReference>
<evidence type="ECO:0000256" key="2">
    <source>
        <dbReference type="ARBA" id="ARBA00022540"/>
    </source>
</evidence>
<dbReference type="GO" id="GO:0005730">
    <property type="term" value="C:nucleolus"/>
    <property type="evidence" value="ECO:0007669"/>
    <property type="project" value="UniProtKB-SubCell"/>
</dbReference>
<comment type="function">
    <text evidence="5">Binds to the 60S ribosomal subunit and prevents its association with the 40S ribosomal subunit to form the 80S initiation complex in the cytoplasm. May also be involved in ribosome biogenesis.</text>
</comment>
<dbReference type="NCBIfam" id="TIGR00323">
    <property type="entry name" value="eIF-6"/>
    <property type="match status" value="1"/>
</dbReference>
<name>A0A6A5BJR1_NAEFO</name>
<dbReference type="InterPro" id="IPR002769">
    <property type="entry name" value="eIF6"/>
</dbReference>
<dbReference type="FunFam" id="3.75.10.10:FF:000001">
    <property type="entry name" value="Eukaryotic translation initiation factor 6"/>
    <property type="match status" value="1"/>
</dbReference>
<keyword evidence="3 5" id="KW-0648">Protein biosynthesis</keyword>
<dbReference type="GO" id="GO:0042256">
    <property type="term" value="P:cytosolic ribosome assembly"/>
    <property type="evidence" value="ECO:0007669"/>
    <property type="project" value="UniProtKB-UniRule"/>
</dbReference>
<protein>
    <recommendedName>
        <fullName evidence="5">Eukaryotic translation initiation factor 6</fullName>
        <shortName evidence="5">eIF-6</shortName>
    </recommendedName>
</protein>
<keyword evidence="7" id="KW-1185">Reference proteome</keyword>
<dbReference type="OMA" id="WCAFCGM"/>
<keyword evidence="4 5" id="KW-0539">Nucleus</keyword>
<dbReference type="Proteomes" id="UP000444721">
    <property type="component" value="Unassembled WGS sequence"/>
</dbReference>
<comment type="similarity">
    <text evidence="5">Belongs to the eIF-6 family.</text>
</comment>
<evidence type="ECO:0000256" key="4">
    <source>
        <dbReference type="ARBA" id="ARBA00023242"/>
    </source>
</evidence>
<dbReference type="OrthoDB" id="4155914at2759"/>
<dbReference type="VEuPathDB" id="AmoebaDB:NF0047510"/>
<accession>A0A6A5BJR1</accession>
<dbReference type="Gene3D" id="3.75.10.10">
    <property type="entry name" value="L-arginine/glycine Amidinotransferase, Chain A"/>
    <property type="match status" value="1"/>
</dbReference>
<gene>
    <name evidence="5" type="primary">EIF6</name>
    <name evidence="6" type="ORF">FDP41_003900</name>
</gene>
<keyword evidence="1 5" id="KW-0963">Cytoplasm</keyword>
<keyword evidence="2 5" id="KW-0396">Initiation factor</keyword>
<keyword evidence="5" id="KW-0690">Ribosome biogenesis</keyword>
<dbReference type="AlphaFoldDB" id="A0A6A5BJR1"/>
<evidence type="ECO:0000313" key="7">
    <source>
        <dbReference type="Proteomes" id="UP000444721"/>
    </source>
</evidence>
<reference evidence="6 7" key="1">
    <citation type="journal article" date="2019" name="Sci. Rep.">
        <title>Nanopore sequencing improves the draft genome of the human pathogenic amoeba Naegleria fowleri.</title>
        <authorList>
            <person name="Liechti N."/>
            <person name="Schurch N."/>
            <person name="Bruggmann R."/>
            <person name="Wittwer M."/>
        </authorList>
    </citation>
    <scope>NUCLEOTIDE SEQUENCE [LARGE SCALE GENOMIC DNA]</scope>
    <source>
        <strain evidence="6 7">ATCC 30894</strain>
    </source>
</reference>
<evidence type="ECO:0000256" key="1">
    <source>
        <dbReference type="ARBA" id="ARBA00022490"/>
    </source>
</evidence>
<dbReference type="HAMAP" id="MF_00032">
    <property type="entry name" value="eIF_6"/>
    <property type="match status" value="1"/>
</dbReference>
<comment type="caution">
    <text evidence="6">The sequence shown here is derived from an EMBL/GenBank/DDBJ whole genome shotgun (WGS) entry which is preliminary data.</text>
</comment>
<evidence type="ECO:0000256" key="3">
    <source>
        <dbReference type="ARBA" id="ARBA00022917"/>
    </source>
</evidence>
<dbReference type="GO" id="GO:0003743">
    <property type="term" value="F:translation initiation factor activity"/>
    <property type="evidence" value="ECO:0007669"/>
    <property type="project" value="UniProtKB-UniRule"/>
</dbReference>
<evidence type="ECO:0000313" key="6">
    <source>
        <dbReference type="EMBL" id="KAF0977247.1"/>
    </source>
</evidence>